<organism evidence="1 2">
    <name type="scientific">Nocardia lasii</name>
    <dbReference type="NCBI Taxonomy" id="1616107"/>
    <lineage>
        <taxon>Bacteria</taxon>
        <taxon>Bacillati</taxon>
        <taxon>Actinomycetota</taxon>
        <taxon>Actinomycetes</taxon>
        <taxon>Mycobacteriales</taxon>
        <taxon>Nocardiaceae</taxon>
        <taxon>Nocardia</taxon>
    </lineage>
</organism>
<dbReference type="Proteomes" id="UP001596223">
    <property type="component" value="Unassembled WGS sequence"/>
</dbReference>
<accession>A0ABW1JQS8</accession>
<evidence type="ECO:0000313" key="1">
    <source>
        <dbReference type="EMBL" id="MFC6011789.1"/>
    </source>
</evidence>
<proteinExistence type="predicted"/>
<protein>
    <submittedName>
        <fullName evidence="1">Uncharacterized protein</fullName>
    </submittedName>
</protein>
<comment type="caution">
    <text evidence="1">The sequence shown here is derived from an EMBL/GenBank/DDBJ whole genome shotgun (WGS) entry which is preliminary data.</text>
</comment>
<name>A0ABW1JQS8_9NOCA</name>
<keyword evidence="2" id="KW-1185">Reference proteome</keyword>
<gene>
    <name evidence="1" type="ORF">ACFP3H_12070</name>
</gene>
<dbReference type="RefSeq" id="WP_378604121.1">
    <property type="nucleotide sequence ID" value="NZ_JBHSQN010000007.1"/>
</dbReference>
<evidence type="ECO:0000313" key="2">
    <source>
        <dbReference type="Proteomes" id="UP001596223"/>
    </source>
</evidence>
<dbReference type="EMBL" id="JBHSQN010000007">
    <property type="protein sequence ID" value="MFC6011789.1"/>
    <property type="molecule type" value="Genomic_DNA"/>
</dbReference>
<sequence length="104" mass="12019">MDGSDSVALQATDVWYYSPHDETAFFEWLGKIRAVRSFGGELRTLEIVVSTPIDEESLRELLALFRRYDIDMAPLRVLGHPAVDPWFHDPRKYWHTDVFGTPHG</sequence>
<reference evidence="2" key="1">
    <citation type="journal article" date="2019" name="Int. J. Syst. Evol. Microbiol.">
        <title>The Global Catalogue of Microorganisms (GCM) 10K type strain sequencing project: providing services to taxonomists for standard genome sequencing and annotation.</title>
        <authorList>
            <consortium name="The Broad Institute Genomics Platform"/>
            <consortium name="The Broad Institute Genome Sequencing Center for Infectious Disease"/>
            <person name="Wu L."/>
            <person name="Ma J."/>
        </authorList>
    </citation>
    <scope>NUCLEOTIDE SEQUENCE [LARGE SCALE GENOMIC DNA]</scope>
    <source>
        <strain evidence="2">CCUG 36956</strain>
    </source>
</reference>